<dbReference type="InterPro" id="IPR016171">
    <property type="entry name" value="Vanillyl_alc_oxidase_C-sub2"/>
</dbReference>
<keyword evidence="8" id="KW-1185">Reference proteome</keyword>
<evidence type="ECO:0000259" key="6">
    <source>
        <dbReference type="PROSITE" id="PS51387"/>
    </source>
</evidence>
<evidence type="ECO:0000256" key="4">
    <source>
        <dbReference type="ARBA" id="ARBA00033418"/>
    </source>
</evidence>
<organism evidence="7 8">
    <name type="scientific">Glutinoglossum americanum</name>
    <dbReference type="NCBI Taxonomy" id="1670608"/>
    <lineage>
        <taxon>Eukaryota</taxon>
        <taxon>Fungi</taxon>
        <taxon>Dikarya</taxon>
        <taxon>Ascomycota</taxon>
        <taxon>Pezizomycotina</taxon>
        <taxon>Geoglossomycetes</taxon>
        <taxon>Geoglossales</taxon>
        <taxon>Geoglossaceae</taxon>
        <taxon>Glutinoglossum</taxon>
    </lineage>
</organism>
<name>A0A9P8HRW1_9PEZI</name>
<protein>
    <recommendedName>
        <fullName evidence="2">D-arabinono-1,4-lactone oxidase</fullName>
        <ecNumber evidence="2">1.1.3.37</ecNumber>
    </recommendedName>
    <alternativeName>
        <fullName evidence="4">L-galactono-gamma-lactone oxidase</fullName>
    </alternativeName>
</protein>
<evidence type="ECO:0000256" key="1">
    <source>
        <dbReference type="ARBA" id="ARBA00005083"/>
    </source>
</evidence>
<dbReference type="InterPro" id="IPR007173">
    <property type="entry name" value="ALO_C"/>
</dbReference>
<dbReference type="InterPro" id="IPR010031">
    <property type="entry name" value="FAD_lactone_oxidase-like"/>
</dbReference>
<comment type="caution">
    <text evidence="7">The sequence shown here is derived from an EMBL/GenBank/DDBJ whole genome shotgun (WGS) entry which is preliminary data.</text>
</comment>
<feature type="domain" description="FAD-binding PCMH-type" evidence="6">
    <location>
        <begin position="176"/>
        <end position="383"/>
    </location>
</feature>
<dbReference type="InterPro" id="IPR006094">
    <property type="entry name" value="Oxid_FAD_bind_N"/>
</dbReference>
<dbReference type="Pfam" id="PF04030">
    <property type="entry name" value="ALO"/>
    <property type="match status" value="1"/>
</dbReference>
<dbReference type="GO" id="GO:0071949">
    <property type="term" value="F:FAD binding"/>
    <property type="evidence" value="ECO:0007669"/>
    <property type="project" value="InterPro"/>
</dbReference>
<dbReference type="PANTHER" id="PTHR43762:SF1">
    <property type="entry name" value="D-ARABINONO-1,4-LACTONE OXIDASE"/>
    <property type="match status" value="1"/>
</dbReference>
<evidence type="ECO:0000256" key="3">
    <source>
        <dbReference type="ARBA" id="ARBA00023002"/>
    </source>
</evidence>
<dbReference type="InterPro" id="IPR016169">
    <property type="entry name" value="FAD-bd_PCMH_sub2"/>
</dbReference>
<dbReference type="GO" id="GO:0016020">
    <property type="term" value="C:membrane"/>
    <property type="evidence" value="ECO:0007669"/>
    <property type="project" value="InterPro"/>
</dbReference>
<accession>A0A9P8HRW1</accession>
<dbReference type="Pfam" id="PF01565">
    <property type="entry name" value="FAD_binding_4"/>
    <property type="match status" value="1"/>
</dbReference>
<dbReference type="PROSITE" id="PS51387">
    <property type="entry name" value="FAD_PCMH"/>
    <property type="match status" value="1"/>
</dbReference>
<dbReference type="OrthoDB" id="610608at2759"/>
<evidence type="ECO:0000256" key="2">
    <source>
        <dbReference type="ARBA" id="ARBA00013136"/>
    </source>
</evidence>
<dbReference type="EC" id="1.1.3.37" evidence="2"/>
<evidence type="ECO:0000256" key="5">
    <source>
        <dbReference type="SAM" id="MobiDB-lite"/>
    </source>
</evidence>
<dbReference type="AlphaFoldDB" id="A0A9P8HRW1"/>
<dbReference type="InterPro" id="IPR036318">
    <property type="entry name" value="FAD-bd_PCMH-like_sf"/>
</dbReference>
<dbReference type="Proteomes" id="UP000698800">
    <property type="component" value="Unassembled WGS sequence"/>
</dbReference>
<evidence type="ECO:0000313" key="7">
    <source>
        <dbReference type="EMBL" id="KAH0536275.1"/>
    </source>
</evidence>
<dbReference type="SUPFAM" id="SSF56176">
    <property type="entry name" value="FAD-binding/transporter-associated domain-like"/>
    <property type="match status" value="1"/>
</dbReference>
<feature type="region of interest" description="Disordered" evidence="5">
    <location>
        <begin position="1"/>
        <end position="26"/>
    </location>
</feature>
<sequence>METETDPHTTEAPASSPAPPAAPPGDLRLRERYEHLHDTVDPPALHWKPKVLAEKTLQAETTELRFETLGRALDEVGRRRGKNVFLVLRALSEWVAFEYVVKTISSVRYSELRIGGLPLGGNPLAPQTYIVDSRKVISHIVREEHGYQLRETARPTEEPSVSAPWVNALVPVEEVNHGKNLTWLPRITLSPTLDELPTALAWVDQNIPGAKVKAGGARHSWSRAALSTDVYVAPECMKRFAFVTEEPNVYRHDLGDRLGNLVRCGSGHHLREANRFLWMHKKSLPALGGWDQQTIGGVFPTGTHSSVPSRGPLADMIVSIDLVCTDGSLVRIEPGSGITDPGRLTVERPEIRLIQEDDYYYAALINIGTMGVVQSYVLEVTDAFHLNEIRTTVKINELREKLRDGKIHELSGARGKPADLAKEQPRISDGKDGGFATHPFSAYYLEFVLNPYSDLVIITSRHPIVVDNDDRFTFEPPGRDLVRTVELGARFTRPAIPVWIQENLRDLLVWTVNTIIKIAPQATPWLLDNALNSLVDDAYVDRSFNVFNLGHGTSEIPAFAGSIYVPLENDNYLQALDVIRDVAAQFARRKIYETAPFSMRFMRGIPAMLGCPKDYCSFEFIFTGANKHAQEMVDGYEEALRQRFGNEVRTHWGQLMRDPSADQMRGMYAQYERWRTIRDELDPNGRFLNEWQAQILPPAGS</sequence>
<dbReference type="Gene3D" id="1.10.45.10">
    <property type="entry name" value="Vanillyl-alcohol Oxidase, Chain A, domain 4"/>
    <property type="match status" value="1"/>
</dbReference>
<comment type="pathway">
    <text evidence="1">Cofactor biosynthesis; D-erythroascorbate biosynthesis; dehydro-D-arabinono-1,4-lactone from D-arabinose: step 2/2.</text>
</comment>
<dbReference type="GO" id="GO:0003885">
    <property type="term" value="F:D-arabinono-1,4-lactone oxidase activity"/>
    <property type="evidence" value="ECO:0007669"/>
    <property type="project" value="UniProtKB-EC"/>
</dbReference>
<proteinExistence type="predicted"/>
<gene>
    <name evidence="7" type="ORF">FGG08_006836</name>
</gene>
<dbReference type="InterPro" id="IPR016166">
    <property type="entry name" value="FAD-bd_PCMH"/>
</dbReference>
<dbReference type="PANTHER" id="PTHR43762">
    <property type="entry name" value="L-GULONOLACTONE OXIDASE"/>
    <property type="match status" value="1"/>
</dbReference>
<reference evidence="7" key="1">
    <citation type="submission" date="2021-03" db="EMBL/GenBank/DDBJ databases">
        <title>Comparative genomics and phylogenomic investigation of the class Geoglossomycetes provide insights into ecological specialization and systematics.</title>
        <authorList>
            <person name="Melie T."/>
            <person name="Pirro S."/>
            <person name="Miller A.N."/>
            <person name="Quandt A."/>
        </authorList>
    </citation>
    <scope>NUCLEOTIDE SEQUENCE</scope>
    <source>
        <strain evidence="7">GBOQ0MN5Z8</strain>
    </source>
</reference>
<dbReference type="EMBL" id="JAGHQL010000218">
    <property type="protein sequence ID" value="KAH0536275.1"/>
    <property type="molecule type" value="Genomic_DNA"/>
</dbReference>
<dbReference type="Gene3D" id="3.30.465.10">
    <property type="match status" value="1"/>
</dbReference>
<keyword evidence="3" id="KW-0560">Oxidoreductase</keyword>
<evidence type="ECO:0000313" key="8">
    <source>
        <dbReference type="Proteomes" id="UP000698800"/>
    </source>
</evidence>